<evidence type="ECO:0000313" key="2">
    <source>
        <dbReference type="EMBL" id="PCJ03912.1"/>
    </source>
</evidence>
<reference key="1">
    <citation type="submission" date="2017-08" db="EMBL/GenBank/DDBJ databases">
        <title>A dynamic microbial community with high functional redundancy inhabits the cold, oxic subseafloor aquifer.</title>
        <authorList>
            <person name="Tully B.J."/>
            <person name="Wheat C.G."/>
            <person name="Glazer B.T."/>
            <person name="Huber J.A."/>
        </authorList>
    </citation>
    <scope>NUCLEOTIDE SEQUENCE [LARGE SCALE GENOMIC DNA]</scope>
</reference>
<reference evidence="2" key="2">
    <citation type="journal article" date="2018" name="ISME J.">
        <title>A dynamic microbial community with high functional redundancy inhabits the cold, oxic subseafloor aquifer.</title>
        <authorList>
            <person name="Tully B.J."/>
            <person name="Wheat C.G."/>
            <person name="Glazer B.T."/>
            <person name="Huber J.A."/>
        </authorList>
    </citation>
    <scope>NUCLEOTIDE SEQUENCE</scope>
    <source>
        <strain evidence="2">NORP83</strain>
    </source>
</reference>
<proteinExistence type="predicted"/>
<comment type="caution">
    <text evidence="2">The sequence shown here is derived from an EMBL/GenBank/DDBJ whole genome shotgun (WGS) entry which is preliminary data.</text>
</comment>
<gene>
    <name evidence="2" type="ORF">COB13_00015</name>
</gene>
<feature type="region of interest" description="Disordered" evidence="1">
    <location>
        <begin position="405"/>
        <end position="425"/>
    </location>
</feature>
<evidence type="ECO:0000256" key="1">
    <source>
        <dbReference type="SAM" id="MobiDB-lite"/>
    </source>
</evidence>
<dbReference type="AlphaFoldDB" id="A0A2A4ZA65"/>
<name>A0A2A4ZA65_9PROT</name>
<organism evidence="2">
    <name type="scientific">OCS116 cluster bacterium</name>
    <dbReference type="NCBI Taxonomy" id="2030921"/>
    <lineage>
        <taxon>Bacteria</taxon>
        <taxon>Pseudomonadati</taxon>
        <taxon>Pseudomonadota</taxon>
        <taxon>Alphaproteobacteria</taxon>
        <taxon>OCS116 cluster</taxon>
    </lineage>
</organism>
<dbReference type="EMBL" id="NVUS01000001">
    <property type="protein sequence ID" value="PCJ03912.1"/>
    <property type="molecule type" value="Genomic_DNA"/>
</dbReference>
<protein>
    <submittedName>
        <fullName evidence="2">Uncharacterized protein</fullName>
    </submittedName>
</protein>
<sequence>MEEGVSTFFPDYKNWDRNEYKRKQAESIQILAHGLKSDTSLVIYDDGLGQKPENFENTFLSLLKGNKNEVHFVQGKYNMGGAGAVVFCGDKRYQLIASKYYDKSSEFGFTLVRKHPLTKTENKTMRNTWYEYLVINQAIPSFEIEELDLGLLNRKFTTGTILKLYSYQLPTGVKSISNELNQSLNEYLFNPALPIYTIETKERYPNDNQLNRHLYGLRDRLEEEDSKYVETKFSVDIRDQKFGKVKVTCYVFKLRSEGKNSTETSKTIRARYFKNNMPILFTISGQVHGHLGTGFISQSLKFPLLKKHLLIHIDCSEINSDARSELFMASRDRIKEGNVSRLLRRKISDALKSGQLKEINALRKVSHSVEGDDVDEILRNMTRNLPIQDDLIKLLDQTYILDDNRKQSKKKKKSATKNTKANKPVFNPKRFPSFFKINGNHPHKDGVTLISVPLNGKRQLKFSTDVEDAYFDRAQEPGEMQISLLGPELRGNGENPTPKNPEPRKLNDVFDIVKSSPSKGEIRIDLEPNSEVAVGDNFEIKVNLSSPSGELDQIFLVKITEPKKKENTDQPGEHPDNKLSLPQLIRVYEKEEEGAKKRNTWDTVDEKGVSFSHHIVVRPIESSDGLSEIYVNMDSTAFLNFRSKLKTPEQMDIAEKKYFSAIYFHTLFLYAITKNQKYSINKPAVEGENPEDVDITDYITDLFSASYAQFLLNFDTQELIRSFEA</sequence>
<accession>A0A2A4ZA65</accession>